<dbReference type="NCBIfam" id="TIGR02595">
    <property type="entry name" value="PEP_CTERM"/>
    <property type="match status" value="1"/>
</dbReference>
<keyword evidence="1" id="KW-0732">Signal</keyword>
<proteinExistence type="predicted"/>
<dbReference type="EMBL" id="JACEFB010000010">
    <property type="protein sequence ID" value="MBA2227115.1"/>
    <property type="molecule type" value="Genomic_DNA"/>
</dbReference>
<feature type="signal peptide" evidence="1">
    <location>
        <begin position="1"/>
        <end position="26"/>
    </location>
</feature>
<dbReference type="RefSeq" id="WP_194538896.1">
    <property type="nucleotide sequence ID" value="NZ_JACEFB010000010.1"/>
</dbReference>
<gene>
    <name evidence="3" type="ORF">H0921_13210</name>
</gene>
<dbReference type="AlphaFoldDB" id="A0A7V8VFK1"/>
<evidence type="ECO:0000313" key="3">
    <source>
        <dbReference type="EMBL" id="MBA2227115.1"/>
    </source>
</evidence>
<sequence length="237" mass="24943">MKCRMMFLAVLATTCLSLGWSSTVTAAPITLDDFSVPNPANTFNFNSSQTVTNSGVGDLNATRTVTLNVISASSGLSVFSIGGGTTGNLDLNSNSSHIVEMTLAYTGFTPFSLPSGANIQLPVQFHDRKADIKLTIVGSSTQTIVQTVPTINVGDPIHFANFVLTSGINNITDISFSFNYSGSNPNRNGYDIILAGGDQPVRIFQDVPEPGTLATLGLIGVVGGLALRRRLRKGEVA</sequence>
<feature type="chain" id="PRO_5031333947" evidence="1">
    <location>
        <begin position="27"/>
        <end position="237"/>
    </location>
</feature>
<comment type="caution">
    <text evidence="3">The sequence shown here is derived from an EMBL/GenBank/DDBJ whole genome shotgun (WGS) entry which is preliminary data.</text>
</comment>
<feature type="domain" description="Ice-binding protein C-terminal" evidence="2">
    <location>
        <begin position="206"/>
        <end position="230"/>
    </location>
</feature>
<dbReference type="InterPro" id="IPR013424">
    <property type="entry name" value="Ice-binding_C"/>
</dbReference>
<evidence type="ECO:0000256" key="1">
    <source>
        <dbReference type="SAM" id="SignalP"/>
    </source>
</evidence>
<keyword evidence="4" id="KW-1185">Reference proteome</keyword>
<evidence type="ECO:0000313" key="4">
    <source>
        <dbReference type="Proteomes" id="UP000542342"/>
    </source>
</evidence>
<dbReference type="Proteomes" id="UP000542342">
    <property type="component" value="Unassembled WGS sequence"/>
</dbReference>
<organism evidence="3 4">
    <name type="scientific">Thermogemmata fonticola</name>
    <dbReference type="NCBI Taxonomy" id="2755323"/>
    <lineage>
        <taxon>Bacteria</taxon>
        <taxon>Pseudomonadati</taxon>
        <taxon>Planctomycetota</taxon>
        <taxon>Planctomycetia</taxon>
        <taxon>Gemmatales</taxon>
        <taxon>Gemmataceae</taxon>
        <taxon>Thermogemmata</taxon>
    </lineage>
</organism>
<accession>A0A7V8VFK1</accession>
<dbReference type="Pfam" id="PF07589">
    <property type="entry name" value="PEP-CTERM"/>
    <property type="match status" value="1"/>
</dbReference>
<name>A0A7V8VFK1_9BACT</name>
<reference evidence="3 4" key="1">
    <citation type="submission" date="2020-07" db="EMBL/GenBank/DDBJ databases">
        <title>Thermogemmata thermophila gen. nov., sp. nov., a novel moderate thermophilic planctomycete from a Kamchatka hot spring.</title>
        <authorList>
            <person name="Elcheninov A.G."/>
            <person name="Podosokorskaya O.A."/>
            <person name="Kovaleva O.L."/>
            <person name="Novikov A."/>
            <person name="Bonch-Osmolovskaya E.A."/>
            <person name="Toshchakov S.V."/>
            <person name="Kublanov I.V."/>
        </authorList>
    </citation>
    <scope>NUCLEOTIDE SEQUENCE [LARGE SCALE GENOMIC DNA]</scope>
    <source>
        <strain evidence="3 4">2918</strain>
    </source>
</reference>
<evidence type="ECO:0000259" key="2">
    <source>
        <dbReference type="Pfam" id="PF07589"/>
    </source>
</evidence>
<protein>
    <submittedName>
        <fullName evidence="3">PEP-CTERM sorting domain-containing protein</fullName>
    </submittedName>
</protein>